<accession>A0A0A9GJI6</accession>
<sequence length="38" mass="4435">MQIYILCPLGHWHLHNTSILAPNFMAMRLPEHKCSSED</sequence>
<protein>
    <submittedName>
        <fullName evidence="1">Uncharacterized protein</fullName>
    </submittedName>
</protein>
<name>A0A0A9GJI6_ARUDO</name>
<reference evidence="1" key="1">
    <citation type="submission" date="2014-09" db="EMBL/GenBank/DDBJ databases">
        <authorList>
            <person name="Magalhaes I.L.F."/>
            <person name="Oliveira U."/>
            <person name="Santos F.R."/>
            <person name="Vidigal T.H.D.A."/>
            <person name="Brescovit A.D."/>
            <person name="Santos A.J."/>
        </authorList>
    </citation>
    <scope>NUCLEOTIDE SEQUENCE</scope>
    <source>
        <tissue evidence="1">Shoot tissue taken approximately 20 cm above the soil surface</tissue>
    </source>
</reference>
<proteinExistence type="predicted"/>
<dbReference type="EMBL" id="GBRH01172596">
    <property type="protein sequence ID" value="JAE25300.1"/>
    <property type="molecule type" value="Transcribed_RNA"/>
</dbReference>
<reference evidence="1" key="2">
    <citation type="journal article" date="2015" name="Data Brief">
        <title>Shoot transcriptome of the giant reed, Arundo donax.</title>
        <authorList>
            <person name="Barrero R.A."/>
            <person name="Guerrero F.D."/>
            <person name="Moolhuijzen P."/>
            <person name="Goolsby J.A."/>
            <person name="Tidwell J."/>
            <person name="Bellgard S.E."/>
            <person name="Bellgard M.I."/>
        </authorList>
    </citation>
    <scope>NUCLEOTIDE SEQUENCE</scope>
    <source>
        <tissue evidence="1">Shoot tissue taken approximately 20 cm above the soil surface</tissue>
    </source>
</reference>
<organism evidence="1">
    <name type="scientific">Arundo donax</name>
    <name type="common">Giant reed</name>
    <name type="synonym">Donax arundinaceus</name>
    <dbReference type="NCBI Taxonomy" id="35708"/>
    <lineage>
        <taxon>Eukaryota</taxon>
        <taxon>Viridiplantae</taxon>
        <taxon>Streptophyta</taxon>
        <taxon>Embryophyta</taxon>
        <taxon>Tracheophyta</taxon>
        <taxon>Spermatophyta</taxon>
        <taxon>Magnoliopsida</taxon>
        <taxon>Liliopsida</taxon>
        <taxon>Poales</taxon>
        <taxon>Poaceae</taxon>
        <taxon>PACMAD clade</taxon>
        <taxon>Arundinoideae</taxon>
        <taxon>Arundineae</taxon>
        <taxon>Arundo</taxon>
    </lineage>
</organism>
<dbReference type="AlphaFoldDB" id="A0A0A9GJI6"/>
<evidence type="ECO:0000313" key="1">
    <source>
        <dbReference type="EMBL" id="JAE25300.1"/>
    </source>
</evidence>